<name>A0A429ZN19_9ENTE</name>
<keyword evidence="3" id="KW-1185">Reference proteome</keyword>
<organism evidence="2 3">
    <name type="scientific">Vagococcus bubulae</name>
    <dbReference type="NCBI Taxonomy" id="1977868"/>
    <lineage>
        <taxon>Bacteria</taxon>
        <taxon>Bacillati</taxon>
        <taxon>Bacillota</taxon>
        <taxon>Bacilli</taxon>
        <taxon>Lactobacillales</taxon>
        <taxon>Enterococcaceae</taxon>
        <taxon>Vagococcus</taxon>
    </lineage>
</organism>
<evidence type="ECO:0000256" key="1">
    <source>
        <dbReference type="SAM" id="Phobius"/>
    </source>
</evidence>
<sequence>MTYLKNIFIQKKIDDSFLRPLGAGFAMFITLLFAVILDDTKIATIGIMGAFSYLYFQYTSVYQNIRFIFFHGISLYISFTIGIYAGFHPETIPFLISILSFFYFLVTKLFNVPKPDYFFILMLFATGTNLSDIQHIFTTSNYLLFGIFGALISGGVISFLLKLPLKNSTKN</sequence>
<evidence type="ECO:0008006" key="4">
    <source>
        <dbReference type="Google" id="ProtNLM"/>
    </source>
</evidence>
<proteinExistence type="predicted"/>
<dbReference type="Proteomes" id="UP000288490">
    <property type="component" value="Unassembled WGS sequence"/>
</dbReference>
<keyword evidence="1" id="KW-1133">Transmembrane helix</keyword>
<dbReference type="RefSeq" id="WP_125956910.1">
    <property type="nucleotide sequence ID" value="NZ_JAQEJV010000007.1"/>
</dbReference>
<feature type="transmembrane region" description="Helical" evidence="1">
    <location>
        <begin position="117"/>
        <end position="137"/>
    </location>
</feature>
<keyword evidence="1" id="KW-0812">Transmembrane</keyword>
<dbReference type="EMBL" id="NGJT01000005">
    <property type="protein sequence ID" value="RST95085.1"/>
    <property type="molecule type" value="Genomic_DNA"/>
</dbReference>
<feature type="transmembrane region" description="Helical" evidence="1">
    <location>
        <begin position="92"/>
        <end position="110"/>
    </location>
</feature>
<dbReference type="AlphaFoldDB" id="A0A429ZN19"/>
<evidence type="ECO:0000313" key="2">
    <source>
        <dbReference type="EMBL" id="RST95085.1"/>
    </source>
</evidence>
<evidence type="ECO:0000313" key="3">
    <source>
        <dbReference type="Proteomes" id="UP000288490"/>
    </source>
</evidence>
<feature type="transmembrane region" description="Helical" evidence="1">
    <location>
        <begin position="43"/>
        <end position="61"/>
    </location>
</feature>
<keyword evidence="1" id="KW-0472">Membrane</keyword>
<feature type="transmembrane region" description="Helical" evidence="1">
    <location>
        <begin position="21"/>
        <end position="37"/>
    </location>
</feature>
<protein>
    <recommendedName>
        <fullName evidence="4">FUSC family protein</fullName>
    </recommendedName>
</protein>
<comment type="caution">
    <text evidence="2">The sequence shown here is derived from an EMBL/GenBank/DDBJ whole genome shotgun (WGS) entry which is preliminary data.</text>
</comment>
<dbReference type="OrthoDB" id="581879at2"/>
<accession>A0A429ZN19</accession>
<feature type="transmembrane region" description="Helical" evidence="1">
    <location>
        <begin position="68"/>
        <end position="86"/>
    </location>
</feature>
<feature type="transmembrane region" description="Helical" evidence="1">
    <location>
        <begin position="143"/>
        <end position="161"/>
    </location>
</feature>
<reference evidence="2 3" key="1">
    <citation type="submission" date="2017-05" db="EMBL/GenBank/DDBJ databases">
        <title>Vagococcus spp. assemblies.</title>
        <authorList>
            <person name="Gulvik C.A."/>
        </authorList>
    </citation>
    <scope>NUCLEOTIDE SEQUENCE [LARGE SCALE GENOMIC DNA]</scope>
    <source>
        <strain evidence="2 3">SS1994</strain>
    </source>
</reference>
<gene>
    <name evidence="2" type="ORF">CBF36_04235</name>
</gene>